<keyword evidence="2" id="KW-0813">Transport</keyword>
<organism evidence="4 5">
    <name type="scientific">Clostridium cibarium</name>
    <dbReference type="NCBI Taxonomy" id="2762247"/>
    <lineage>
        <taxon>Bacteria</taxon>
        <taxon>Bacillati</taxon>
        <taxon>Bacillota</taxon>
        <taxon>Clostridia</taxon>
        <taxon>Eubacteriales</taxon>
        <taxon>Clostridiaceae</taxon>
        <taxon>Clostridium</taxon>
    </lineage>
</organism>
<keyword evidence="5" id="KW-1185">Reference proteome</keyword>
<keyword evidence="3" id="KW-0732">Signal</keyword>
<dbReference type="PANTHER" id="PTHR30061">
    <property type="entry name" value="MALTOSE-BINDING PERIPLASMIC PROTEIN"/>
    <property type="match status" value="1"/>
</dbReference>
<sequence>MDKIEVYLLNSTLERLPEKWKVNEFMHFNYSDVMKSLYLDDFPNAWKQKDLRKKMATIGANDYFNKWTGKEFMNIDDTVLKSIYNNVRVELADGSIINGKRTGIPLAGGNHQLLFYNKNYVTEEPKTFNGLIEMSQKVKSKYNLDYGFVFPTGACYFILPILYGFGADLWSTDAKDPIPFDSLCKTIEYLKKLIYDKKILPIKWEQEQSMPCFMNGKAAFCIGGDWNIREFDEALEHKLGVCEIPCLERECRTTANASYLFLSKELEPELYKKVETFCTKVLSYEIQTMIIKELYRMPASKNFDFNEGEFDELTVKSYEIYKKSFIMPPLKEVTNMYHVLADLLEPNVLISDTTENLAQSVLKQLEDVDSYYKIVK</sequence>
<gene>
    <name evidence="4" type="ORF">H9661_06445</name>
</gene>
<comment type="caution">
    <text evidence="4">The sequence shown here is derived from an EMBL/GenBank/DDBJ whole genome shotgun (WGS) entry which is preliminary data.</text>
</comment>
<evidence type="ECO:0000256" key="2">
    <source>
        <dbReference type="ARBA" id="ARBA00022448"/>
    </source>
</evidence>
<comment type="similarity">
    <text evidence="1">Belongs to the bacterial solute-binding protein 1 family.</text>
</comment>
<accession>A0ABR8PSB6</accession>
<dbReference type="EMBL" id="JACSRA010000008">
    <property type="protein sequence ID" value="MBD7910989.1"/>
    <property type="molecule type" value="Genomic_DNA"/>
</dbReference>
<evidence type="ECO:0000256" key="3">
    <source>
        <dbReference type="ARBA" id="ARBA00022729"/>
    </source>
</evidence>
<dbReference type="InterPro" id="IPR006059">
    <property type="entry name" value="SBP"/>
</dbReference>
<proteinExistence type="inferred from homology"/>
<dbReference type="RefSeq" id="WP_191767965.1">
    <property type="nucleotide sequence ID" value="NZ_JACSRA010000008.1"/>
</dbReference>
<dbReference type="SUPFAM" id="SSF53850">
    <property type="entry name" value="Periplasmic binding protein-like II"/>
    <property type="match status" value="1"/>
</dbReference>
<dbReference type="Gene3D" id="3.40.190.10">
    <property type="entry name" value="Periplasmic binding protein-like II"/>
    <property type="match status" value="2"/>
</dbReference>
<dbReference type="PANTHER" id="PTHR30061:SF50">
    <property type="entry name" value="MALTOSE_MALTODEXTRIN-BINDING PERIPLASMIC PROTEIN"/>
    <property type="match status" value="1"/>
</dbReference>
<name>A0ABR8PSB6_9CLOT</name>
<reference evidence="4 5" key="1">
    <citation type="submission" date="2020-08" db="EMBL/GenBank/DDBJ databases">
        <title>A Genomic Blueprint of the Chicken Gut Microbiome.</title>
        <authorList>
            <person name="Gilroy R."/>
            <person name="Ravi A."/>
            <person name="Getino M."/>
            <person name="Pursley I."/>
            <person name="Horton D.L."/>
            <person name="Alikhan N.-F."/>
            <person name="Baker D."/>
            <person name="Gharbi K."/>
            <person name="Hall N."/>
            <person name="Watson M."/>
            <person name="Adriaenssens E.M."/>
            <person name="Foster-Nyarko E."/>
            <person name="Jarju S."/>
            <person name="Secka A."/>
            <person name="Antonio M."/>
            <person name="Oren A."/>
            <person name="Chaudhuri R."/>
            <person name="La Ragione R.M."/>
            <person name="Hildebrand F."/>
            <person name="Pallen M.J."/>
        </authorList>
    </citation>
    <scope>NUCLEOTIDE SEQUENCE [LARGE SCALE GENOMIC DNA]</scope>
    <source>
        <strain evidence="4 5">Sa3CVN1</strain>
    </source>
</reference>
<evidence type="ECO:0000313" key="4">
    <source>
        <dbReference type="EMBL" id="MBD7910989.1"/>
    </source>
</evidence>
<evidence type="ECO:0000256" key="1">
    <source>
        <dbReference type="ARBA" id="ARBA00008520"/>
    </source>
</evidence>
<dbReference type="Proteomes" id="UP000627781">
    <property type="component" value="Unassembled WGS sequence"/>
</dbReference>
<protein>
    <submittedName>
        <fullName evidence="4">Extracellular solute-binding protein</fullName>
    </submittedName>
</protein>
<dbReference type="Pfam" id="PF13416">
    <property type="entry name" value="SBP_bac_8"/>
    <property type="match status" value="1"/>
</dbReference>
<evidence type="ECO:0000313" key="5">
    <source>
        <dbReference type="Proteomes" id="UP000627781"/>
    </source>
</evidence>